<dbReference type="Proteomes" id="UP001283361">
    <property type="component" value="Unassembled WGS sequence"/>
</dbReference>
<accession>A0AAE1B1Y5</accession>
<sequence length="82" mass="9536">MHYRCPGQRHSQGPQYIVGVRDKEPFRVYNTSYVSKTKTQSRPTIHHLSHEEQLLQSGHTFQKLAGLNHKTRKGNDAFYTNP</sequence>
<protein>
    <submittedName>
        <fullName evidence="1">Uncharacterized protein</fullName>
    </submittedName>
</protein>
<name>A0AAE1B1Y5_9GAST</name>
<dbReference type="AlphaFoldDB" id="A0AAE1B1Y5"/>
<comment type="caution">
    <text evidence="1">The sequence shown here is derived from an EMBL/GenBank/DDBJ whole genome shotgun (WGS) entry which is preliminary data.</text>
</comment>
<organism evidence="1 2">
    <name type="scientific">Elysia crispata</name>
    <name type="common">lettuce slug</name>
    <dbReference type="NCBI Taxonomy" id="231223"/>
    <lineage>
        <taxon>Eukaryota</taxon>
        <taxon>Metazoa</taxon>
        <taxon>Spiralia</taxon>
        <taxon>Lophotrochozoa</taxon>
        <taxon>Mollusca</taxon>
        <taxon>Gastropoda</taxon>
        <taxon>Heterobranchia</taxon>
        <taxon>Euthyneura</taxon>
        <taxon>Panpulmonata</taxon>
        <taxon>Sacoglossa</taxon>
        <taxon>Placobranchoidea</taxon>
        <taxon>Plakobranchidae</taxon>
        <taxon>Elysia</taxon>
    </lineage>
</organism>
<evidence type="ECO:0000313" key="2">
    <source>
        <dbReference type="Proteomes" id="UP001283361"/>
    </source>
</evidence>
<reference evidence="1" key="1">
    <citation type="journal article" date="2023" name="G3 (Bethesda)">
        <title>A reference genome for the long-term kleptoplast-retaining sea slug Elysia crispata morphotype clarki.</title>
        <authorList>
            <person name="Eastman K.E."/>
            <person name="Pendleton A.L."/>
            <person name="Shaikh M.A."/>
            <person name="Suttiyut T."/>
            <person name="Ogas R."/>
            <person name="Tomko P."/>
            <person name="Gavelis G."/>
            <person name="Widhalm J.R."/>
            <person name="Wisecaver J.H."/>
        </authorList>
    </citation>
    <scope>NUCLEOTIDE SEQUENCE</scope>
    <source>
        <strain evidence="1">ECLA1</strain>
    </source>
</reference>
<dbReference type="EMBL" id="JAWDGP010000815">
    <property type="protein sequence ID" value="KAK3797052.1"/>
    <property type="molecule type" value="Genomic_DNA"/>
</dbReference>
<evidence type="ECO:0000313" key="1">
    <source>
        <dbReference type="EMBL" id="KAK3797052.1"/>
    </source>
</evidence>
<keyword evidence="2" id="KW-1185">Reference proteome</keyword>
<gene>
    <name evidence="1" type="ORF">RRG08_036882</name>
</gene>
<proteinExistence type="predicted"/>